<evidence type="ECO:0000313" key="2">
    <source>
        <dbReference type="EMBL" id="CBL04539.1"/>
    </source>
</evidence>
<dbReference type="BioCyc" id="GPAM657308:GPA_RS10765-MONOMER"/>
<keyword evidence="3" id="KW-1185">Reference proteome</keyword>
<dbReference type="Proteomes" id="UP000008805">
    <property type="component" value="Chromosome"/>
</dbReference>
<dbReference type="InterPro" id="IPR057370">
    <property type="entry name" value="ELLD"/>
</dbReference>
<dbReference type="EMBL" id="FP929047">
    <property type="protein sequence ID" value="CBL04539.1"/>
    <property type="molecule type" value="Genomic_DNA"/>
</dbReference>
<dbReference type="RefSeq" id="WP_015539883.1">
    <property type="nucleotide sequence ID" value="NC_021021.1"/>
</dbReference>
<evidence type="ECO:0000313" key="3">
    <source>
        <dbReference type="Proteomes" id="UP000008805"/>
    </source>
</evidence>
<proteinExistence type="predicted"/>
<protein>
    <recommendedName>
        <fullName evidence="1">Endolysin-like domain-containing protein</fullName>
    </recommendedName>
</protein>
<dbReference type="Pfam" id="PF25309">
    <property type="entry name" value="ELLD"/>
    <property type="match status" value="1"/>
</dbReference>
<feature type="domain" description="Endolysin-like" evidence="1">
    <location>
        <begin position="105"/>
        <end position="149"/>
    </location>
</feature>
<dbReference type="HOGENOM" id="CLU_873473_0_0_11"/>
<dbReference type="AlphaFoldDB" id="D6E9Z2"/>
<reference evidence="2 3" key="2">
    <citation type="submission" date="2010-03" db="EMBL/GenBank/DDBJ databases">
        <authorList>
            <person name="Pajon A."/>
        </authorList>
    </citation>
    <scope>NUCLEOTIDE SEQUENCE [LARGE SCALE GENOMIC DNA]</scope>
    <source>
        <strain evidence="3">7-10-1-b</strain>
    </source>
</reference>
<gene>
    <name evidence="2" type="ORF">GPA_23100</name>
</gene>
<reference evidence="2 3" key="1">
    <citation type="submission" date="2010-03" db="EMBL/GenBank/DDBJ databases">
        <title>The genome sequence of Gordonibacter pamelaeae 7-10-1-bT.</title>
        <authorList>
            <consortium name="metaHIT consortium -- http://www.metahit.eu/"/>
            <person name="Pajon A."/>
            <person name="Turner K."/>
            <person name="Parkhill J."/>
            <person name="Timmis K."/>
            <person name="Oxley A."/>
            <person name="Wurdemann D."/>
        </authorList>
    </citation>
    <scope>NUCLEOTIDE SEQUENCE [LARGE SCALE GENOMIC DNA]</scope>
    <source>
        <strain evidence="3">7-10-1-b</strain>
    </source>
</reference>
<sequence>MGNKQKFVDFVVEWCNDDSHGYSQANRWGPDCDCSSLMYMAARAAGYDVPASGTRYTGTMLNHFQAAGFKAARFDGNLYDCPPASIALNVTHHVEAFVDWGRLGGAHIDEHGGVQGCCQGDQTGNEVSVGPAYTPSYGWDYILLPPDDTEWSGDHNAVAPVNLPMPRYRVWTREDGWLSWLTGLRCDCSCGDDYAGVAGHWIYDMQFDGLGPAGWYRIIRADGSETTNESGNTDSPVVGIVVYYDTPDPSATGYYKAEYRVHWLGGEPGWGKWEHDDEDGGAGKDADSPLDMVQLTLSKA</sequence>
<organism evidence="2 3">
    <name type="scientific">Gordonibacter pamelaeae 7-10-1-b</name>
    <dbReference type="NCBI Taxonomy" id="657308"/>
    <lineage>
        <taxon>Bacteria</taxon>
        <taxon>Bacillati</taxon>
        <taxon>Actinomycetota</taxon>
        <taxon>Coriobacteriia</taxon>
        <taxon>Eggerthellales</taxon>
        <taxon>Eggerthellaceae</taxon>
        <taxon>Gordonibacter</taxon>
    </lineage>
</organism>
<evidence type="ECO:0000259" key="1">
    <source>
        <dbReference type="Pfam" id="PF25309"/>
    </source>
</evidence>
<accession>D6E9Z2</accession>
<name>D6E9Z2_9ACTN</name>
<dbReference type="KEGG" id="gpa:GPA_23100"/>